<keyword evidence="11" id="KW-1185">Reference proteome</keyword>
<comment type="similarity">
    <text evidence="3">Belongs to the SNUT3 family.</text>
</comment>
<dbReference type="GO" id="GO:0006397">
    <property type="term" value="P:mRNA processing"/>
    <property type="evidence" value="ECO:0007669"/>
    <property type="project" value="UniProtKB-KW"/>
</dbReference>
<feature type="compositionally biased region" description="Basic residues" evidence="8">
    <location>
        <begin position="1"/>
        <end position="23"/>
    </location>
</feature>
<evidence type="ECO:0000313" key="11">
    <source>
        <dbReference type="Proteomes" id="UP000008312"/>
    </source>
</evidence>
<evidence type="ECO:0000256" key="7">
    <source>
        <dbReference type="ARBA" id="ARBA00023242"/>
    </source>
</evidence>
<feature type="domain" description="U4/U6.U5 small nuclear ribonucleoprotein 27kDa protein" evidence="9">
    <location>
        <begin position="125"/>
        <end position="173"/>
    </location>
</feature>
<dbReference type="InParanoid" id="D8MBH3"/>
<protein>
    <recommendedName>
        <fullName evidence="9">U4/U6.U5 small nuclear ribonucleoprotein 27kDa protein domain-containing protein</fullName>
    </recommendedName>
</protein>
<gene>
    <name evidence="10" type="ORF">GSBLH_T00005017001</name>
</gene>
<feature type="region of interest" description="Disordered" evidence="8">
    <location>
        <begin position="1"/>
        <end position="117"/>
    </location>
</feature>
<evidence type="ECO:0000313" key="10">
    <source>
        <dbReference type="EMBL" id="CBK25412.2"/>
    </source>
</evidence>
<organism evidence="10">
    <name type="scientific">Blastocystis hominis</name>
    <dbReference type="NCBI Taxonomy" id="12968"/>
    <lineage>
        <taxon>Eukaryota</taxon>
        <taxon>Sar</taxon>
        <taxon>Stramenopiles</taxon>
        <taxon>Bigyra</taxon>
        <taxon>Opalozoa</taxon>
        <taxon>Opalinata</taxon>
        <taxon>Blastocystidae</taxon>
        <taxon>Blastocystis</taxon>
    </lineage>
</organism>
<reference evidence="10" key="1">
    <citation type="submission" date="2010-02" db="EMBL/GenBank/DDBJ databases">
        <title>Sequencing and annotation of the Blastocystis hominis genome.</title>
        <authorList>
            <person name="Wincker P."/>
        </authorList>
    </citation>
    <scope>NUCLEOTIDE SEQUENCE</scope>
    <source>
        <strain evidence="10">Singapore isolate B</strain>
    </source>
</reference>
<evidence type="ECO:0000256" key="2">
    <source>
        <dbReference type="ARBA" id="ARBA00004123"/>
    </source>
</evidence>
<dbReference type="Proteomes" id="UP000008312">
    <property type="component" value="Unassembled WGS sequence"/>
</dbReference>
<dbReference type="PANTHER" id="PTHR31077:SF1">
    <property type="entry name" value="U4_U6.U5 SMALL NUCLEAR RIBONUCLEOPROTEIN 27 KDA PROTEIN"/>
    <property type="match status" value="1"/>
</dbReference>
<dbReference type="Pfam" id="PF08648">
    <property type="entry name" value="SNRNP27"/>
    <property type="match status" value="1"/>
</dbReference>
<dbReference type="InterPro" id="IPR013957">
    <property type="entry name" value="SNRNP27"/>
</dbReference>
<dbReference type="GO" id="GO:0008380">
    <property type="term" value="P:RNA splicing"/>
    <property type="evidence" value="ECO:0007669"/>
    <property type="project" value="UniProtKB-KW"/>
</dbReference>
<keyword evidence="5" id="KW-0507">mRNA processing</keyword>
<evidence type="ECO:0000259" key="9">
    <source>
        <dbReference type="Pfam" id="PF08648"/>
    </source>
</evidence>
<dbReference type="AlphaFoldDB" id="D8MBH3"/>
<evidence type="ECO:0000256" key="3">
    <source>
        <dbReference type="ARBA" id="ARBA00008218"/>
    </source>
</evidence>
<evidence type="ECO:0000256" key="6">
    <source>
        <dbReference type="ARBA" id="ARBA00023187"/>
    </source>
</evidence>
<comment type="subcellular location">
    <subcellularLocation>
        <location evidence="2">Nucleus</location>
    </subcellularLocation>
</comment>
<keyword evidence="6" id="KW-0508">mRNA splicing</keyword>
<dbReference type="GO" id="GO:0071011">
    <property type="term" value="C:precatalytic spliceosome"/>
    <property type="evidence" value="ECO:0007669"/>
    <property type="project" value="TreeGrafter"/>
</dbReference>
<name>D8MBH3_BLAHO</name>
<evidence type="ECO:0000256" key="5">
    <source>
        <dbReference type="ARBA" id="ARBA00022664"/>
    </source>
</evidence>
<accession>D8MBH3</accession>
<feature type="compositionally biased region" description="Basic and acidic residues" evidence="8">
    <location>
        <begin position="38"/>
        <end position="90"/>
    </location>
</feature>
<dbReference type="EMBL" id="FN668691">
    <property type="protein sequence ID" value="CBK25412.2"/>
    <property type="molecule type" value="Genomic_DNA"/>
</dbReference>
<dbReference type="RefSeq" id="XP_012899460.1">
    <property type="nucleotide sequence ID" value="XM_013044006.1"/>
</dbReference>
<evidence type="ECO:0000256" key="4">
    <source>
        <dbReference type="ARBA" id="ARBA00011825"/>
    </source>
</evidence>
<proteinExistence type="inferred from homology"/>
<dbReference type="PANTHER" id="PTHR31077">
    <property type="entry name" value="U4/U6.U5 SMALL NUCLEAR RIBONUCLEOPROTEIN 27 KDA PROTEIN"/>
    <property type="match status" value="1"/>
</dbReference>
<comment type="subunit">
    <text evidence="4">Part of a tri-snRNP complex.</text>
</comment>
<evidence type="ECO:0000256" key="8">
    <source>
        <dbReference type="SAM" id="MobiDB-lite"/>
    </source>
</evidence>
<dbReference type="OrthoDB" id="21368at2759"/>
<evidence type="ECO:0000256" key="1">
    <source>
        <dbReference type="ARBA" id="ARBA00003632"/>
    </source>
</evidence>
<dbReference type="GeneID" id="24922000"/>
<sequence length="174" mass="20489">MRLNGRSRSRSRSRSSSCRHRSRSSSYESDRHRGHSSRRSEQRRDRIVLDEFGREVKLSDLRKQRQERQERNDSREKPDDKEKNSLDIKIKINNIEKQTPEEVDPVVPASRPPDDYELEEGEDFTATMQQLMGFSSFSSTKGKHVRDNDSLVNRGACRVIKQFRPMRILNRKGK</sequence>
<keyword evidence="7" id="KW-0539">Nucleus</keyword>
<comment type="function">
    <text evidence="1">May play a role in mRNA splicing.</text>
</comment>